<dbReference type="RefSeq" id="WP_073180529.1">
    <property type="nucleotide sequence ID" value="NZ_FQWL01000004.1"/>
</dbReference>
<dbReference type="Proteomes" id="UP000184532">
    <property type="component" value="Unassembled WGS sequence"/>
</dbReference>
<dbReference type="EMBL" id="FQWL01000004">
    <property type="protein sequence ID" value="SHG85868.1"/>
    <property type="molecule type" value="Genomic_DNA"/>
</dbReference>
<dbReference type="STRING" id="570519.SAMN04488116_2719"/>
<dbReference type="OrthoDB" id="644473at2"/>
<evidence type="ECO:0000256" key="1">
    <source>
        <dbReference type="SAM" id="Phobius"/>
    </source>
</evidence>
<evidence type="ECO:0000313" key="2">
    <source>
        <dbReference type="EMBL" id="SHG85868.1"/>
    </source>
</evidence>
<accession>A0A1M5N8N9</accession>
<keyword evidence="1" id="KW-0812">Transmembrane</keyword>
<name>A0A1M5N8N9_9FLAO</name>
<dbReference type="AlphaFoldDB" id="A0A1M5N8N9"/>
<organism evidence="2 3">
    <name type="scientific">Flagellimonas flava</name>
    <dbReference type="NCBI Taxonomy" id="570519"/>
    <lineage>
        <taxon>Bacteria</taxon>
        <taxon>Pseudomonadati</taxon>
        <taxon>Bacteroidota</taxon>
        <taxon>Flavobacteriia</taxon>
        <taxon>Flavobacteriales</taxon>
        <taxon>Flavobacteriaceae</taxon>
        <taxon>Flagellimonas</taxon>
    </lineage>
</organism>
<proteinExistence type="predicted"/>
<keyword evidence="3" id="KW-1185">Reference proteome</keyword>
<feature type="transmembrane region" description="Helical" evidence="1">
    <location>
        <begin position="26"/>
        <end position="44"/>
    </location>
</feature>
<keyword evidence="1" id="KW-1133">Transmembrane helix</keyword>
<gene>
    <name evidence="2" type="ORF">SAMN04488116_2719</name>
</gene>
<evidence type="ECO:0000313" key="3">
    <source>
        <dbReference type="Proteomes" id="UP000184532"/>
    </source>
</evidence>
<reference evidence="3" key="1">
    <citation type="submission" date="2016-11" db="EMBL/GenBank/DDBJ databases">
        <authorList>
            <person name="Varghese N."/>
            <person name="Submissions S."/>
        </authorList>
    </citation>
    <scope>NUCLEOTIDE SEQUENCE [LARGE SCALE GENOMIC DNA]</scope>
    <source>
        <strain evidence="3">DSM 22638</strain>
    </source>
</reference>
<sequence length="262" mass="29106">MEKQDEFYIGYVDEVGAQTKKSLKKFTFGAIGVLLLASFLFAFFQKPARASAFDFDTPTKISGTYFEVPYPMLRVKLGENAYKNILLLGFGKFGANNYVKDIREDVGDLNGKHLTIEGNLVYYNGKTLLQIDDSQKISLDEEIIVPPLKPSSLGHLEITGEIVDPKCYFGVMKPGFGKIHRSCAALCIAGGIPPVLVSSEKNEVSDYFLLADMKGNPLHKDILPYIGQPLQVGGKVEKIGDWHLLRIDVDSIIKMDKKSSIY</sequence>
<protein>
    <submittedName>
        <fullName evidence="2">Uncharacterized protein</fullName>
    </submittedName>
</protein>
<keyword evidence="1" id="KW-0472">Membrane</keyword>